<reference evidence="7" key="2">
    <citation type="journal article" date="2017" name="Nat. Plants">
        <title>The Aegilops tauschii genome reveals multiple impacts of transposons.</title>
        <authorList>
            <person name="Zhao G."/>
            <person name="Zou C."/>
            <person name="Li K."/>
            <person name="Wang K."/>
            <person name="Li T."/>
            <person name="Gao L."/>
            <person name="Zhang X."/>
            <person name="Wang H."/>
            <person name="Yang Z."/>
            <person name="Liu X."/>
            <person name="Jiang W."/>
            <person name="Mao L."/>
            <person name="Kong X."/>
            <person name="Jiao Y."/>
            <person name="Jia J."/>
        </authorList>
    </citation>
    <scope>NUCLEOTIDE SEQUENCE [LARGE SCALE GENOMIC DNA]</scope>
    <source>
        <strain evidence="7">cv. AL8/78</strain>
    </source>
</reference>
<reference evidence="7" key="1">
    <citation type="journal article" date="2014" name="Science">
        <title>Ancient hybridizations among the ancestral genomes of bread wheat.</title>
        <authorList>
            <consortium name="International Wheat Genome Sequencing Consortium,"/>
            <person name="Marcussen T."/>
            <person name="Sandve S.R."/>
            <person name="Heier L."/>
            <person name="Spannagl M."/>
            <person name="Pfeifer M."/>
            <person name="Jakobsen K.S."/>
            <person name="Wulff B.B."/>
            <person name="Steuernagel B."/>
            <person name="Mayer K.F."/>
            <person name="Olsen O.A."/>
        </authorList>
    </citation>
    <scope>NUCLEOTIDE SEQUENCE [LARGE SCALE GENOMIC DNA]</scope>
    <source>
        <strain evidence="7">cv. AL8/78</strain>
    </source>
</reference>
<reference evidence="6" key="5">
    <citation type="journal article" date="2021" name="G3 (Bethesda)">
        <title>Aegilops tauschii genome assembly Aet v5.0 features greater sequence contiguity and improved annotation.</title>
        <authorList>
            <person name="Wang L."/>
            <person name="Zhu T."/>
            <person name="Rodriguez J.C."/>
            <person name="Deal K.R."/>
            <person name="Dubcovsky J."/>
            <person name="McGuire P.E."/>
            <person name="Lux T."/>
            <person name="Spannagl M."/>
            <person name="Mayer K.F.X."/>
            <person name="Baldrich P."/>
            <person name="Meyers B.C."/>
            <person name="Huo N."/>
            <person name="Gu Y.Q."/>
            <person name="Zhou H."/>
            <person name="Devos K.M."/>
            <person name="Bennetzen J.L."/>
            <person name="Unver T."/>
            <person name="Budak H."/>
            <person name="Gulick P.J."/>
            <person name="Galiba G."/>
            <person name="Kalapos B."/>
            <person name="Nelson D.R."/>
            <person name="Li P."/>
            <person name="You F.M."/>
            <person name="Luo M.C."/>
            <person name="Dvorak J."/>
        </authorList>
    </citation>
    <scope>NUCLEOTIDE SEQUENCE [LARGE SCALE GENOMIC DNA]</scope>
    <source>
        <strain evidence="6">cv. AL8/78</strain>
    </source>
</reference>
<reference evidence="6" key="4">
    <citation type="submission" date="2019-03" db="UniProtKB">
        <authorList>
            <consortium name="EnsemblPlants"/>
        </authorList>
    </citation>
    <scope>IDENTIFICATION</scope>
</reference>
<evidence type="ECO:0000313" key="6">
    <source>
        <dbReference type="EnsemblPlants" id="AET1Gv20079700.1"/>
    </source>
</evidence>
<keyword evidence="3" id="KW-0808">Transferase</keyword>
<name>A0A452XNI9_AEGTS</name>
<keyword evidence="2" id="KW-0240">DNA-directed RNA polymerase</keyword>
<dbReference type="EC" id="2.7.7.6" evidence="1"/>
<keyword evidence="4" id="KW-0548">Nucleotidyltransferase</keyword>
<evidence type="ECO:0000256" key="3">
    <source>
        <dbReference type="ARBA" id="ARBA00022679"/>
    </source>
</evidence>
<evidence type="ECO:0000256" key="4">
    <source>
        <dbReference type="ARBA" id="ARBA00022695"/>
    </source>
</evidence>
<dbReference type="GO" id="GO:0006351">
    <property type="term" value="P:DNA-templated transcription"/>
    <property type="evidence" value="ECO:0007669"/>
    <property type="project" value="InterPro"/>
</dbReference>
<dbReference type="STRING" id="200361.A0A452XNI9"/>
<reference evidence="6" key="3">
    <citation type="journal article" date="2017" name="Nature">
        <title>Genome sequence of the progenitor of the wheat D genome Aegilops tauschii.</title>
        <authorList>
            <person name="Luo M.C."/>
            <person name="Gu Y.Q."/>
            <person name="Puiu D."/>
            <person name="Wang H."/>
            <person name="Twardziok S.O."/>
            <person name="Deal K.R."/>
            <person name="Huo N."/>
            <person name="Zhu T."/>
            <person name="Wang L."/>
            <person name="Wang Y."/>
            <person name="McGuire P.E."/>
            <person name="Liu S."/>
            <person name="Long H."/>
            <person name="Ramasamy R.K."/>
            <person name="Rodriguez J.C."/>
            <person name="Van S.L."/>
            <person name="Yuan L."/>
            <person name="Wang Z."/>
            <person name="Xia Z."/>
            <person name="Xiao L."/>
            <person name="Anderson O.D."/>
            <person name="Ouyang S."/>
            <person name="Liang Y."/>
            <person name="Zimin A.V."/>
            <person name="Pertea G."/>
            <person name="Qi P."/>
            <person name="Bennetzen J.L."/>
            <person name="Dai X."/>
            <person name="Dawson M.W."/>
            <person name="Muller H.G."/>
            <person name="Kugler K."/>
            <person name="Rivarola-Duarte L."/>
            <person name="Spannagl M."/>
            <person name="Mayer K.F.X."/>
            <person name="Lu F.H."/>
            <person name="Bevan M.W."/>
            <person name="Leroy P."/>
            <person name="Li P."/>
            <person name="You F.M."/>
            <person name="Sun Q."/>
            <person name="Liu Z."/>
            <person name="Lyons E."/>
            <person name="Wicker T."/>
            <person name="Salzberg S.L."/>
            <person name="Devos K.M."/>
            <person name="Dvorak J."/>
        </authorList>
    </citation>
    <scope>NUCLEOTIDE SEQUENCE [LARGE SCALE GENOMIC DNA]</scope>
    <source>
        <strain evidence="6">cv. AL8/78</strain>
    </source>
</reference>
<evidence type="ECO:0000256" key="5">
    <source>
        <dbReference type="ARBA" id="ARBA00023163"/>
    </source>
</evidence>
<dbReference type="Gene3D" id="6.20.50.80">
    <property type="match status" value="1"/>
</dbReference>
<evidence type="ECO:0000256" key="1">
    <source>
        <dbReference type="ARBA" id="ARBA00012418"/>
    </source>
</evidence>
<dbReference type="InterPro" id="IPR045867">
    <property type="entry name" value="DNA-dir_RpoC_beta_prime"/>
</dbReference>
<evidence type="ECO:0000256" key="2">
    <source>
        <dbReference type="ARBA" id="ARBA00022478"/>
    </source>
</evidence>
<sequence>MYHLRDIYVAYDGTVRSSYGQQIVQFTYDTAEPGAPVGSWAASSISEAAYGALDHPVNSLEDSPLMNLQDVLKCQKGINYQDHFGLLFLSKNVKIYRYGLEYASLEVKDHLEPVKFSDLVDTVMILYRGGGIQSTKESPWITHFHLNQEFMTRKRLELALVVEALTEQYNATRNKPNNVMPDVQKVSIKCSAGNECVSKQTCCITVVVTQDESNSMSQLDSIKKWVIPSLLAIPVKGFLEFKDVEIQCHEDGELVVKVVMSEHCNKSGIFWATLQKSCVVIMALIDWERSRPGSVYDIFCSYGIDSAWKYFVESLRSKTDDIGRSIHRKHLLVVADCLSVSGQFHGLSSQGLKQQRTRLAISSPFSEACFSGPAHSFINAAKQSSVDYLCGTVDARSLLLGRRVLSRLCILGSLIYRATLFLFMKCRNPLPL</sequence>
<dbReference type="SUPFAM" id="SSF64484">
    <property type="entry name" value="beta and beta-prime subunits of DNA dependent RNA-polymerase"/>
    <property type="match status" value="1"/>
</dbReference>
<dbReference type="GO" id="GO:0000428">
    <property type="term" value="C:DNA-directed RNA polymerase complex"/>
    <property type="evidence" value="ECO:0007669"/>
    <property type="project" value="UniProtKB-KW"/>
</dbReference>
<protein>
    <recommendedName>
        <fullName evidence="1">DNA-directed RNA polymerase</fullName>
        <ecNumber evidence="1">2.7.7.6</ecNumber>
    </recommendedName>
</protein>
<dbReference type="Proteomes" id="UP000015105">
    <property type="component" value="Chromosome 1D"/>
</dbReference>
<dbReference type="AlphaFoldDB" id="A0A452XNI9"/>
<evidence type="ECO:0000313" key="7">
    <source>
        <dbReference type="Proteomes" id="UP000015105"/>
    </source>
</evidence>
<organism evidence="6 7">
    <name type="scientific">Aegilops tauschii subsp. strangulata</name>
    <name type="common">Goatgrass</name>
    <dbReference type="NCBI Taxonomy" id="200361"/>
    <lineage>
        <taxon>Eukaryota</taxon>
        <taxon>Viridiplantae</taxon>
        <taxon>Streptophyta</taxon>
        <taxon>Embryophyta</taxon>
        <taxon>Tracheophyta</taxon>
        <taxon>Spermatophyta</taxon>
        <taxon>Magnoliopsida</taxon>
        <taxon>Liliopsida</taxon>
        <taxon>Poales</taxon>
        <taxon>Poaceae</taxon>
        <taxon>BOP clade</taxon>
        <taxon>Pooideae</taxon>
        <taxon>Triticodae</taxon>
        <taxon>Triticeae</taxon>
        <taxon>Triticinae</taxon>
        <taxon>Aegilops</taxon>
    </lineage>
</organism>
<accession>A0A452XNI9</accession>
<dbReference type="EnsemblPlants" id="AET1Gv20079700.1">
    <property type="protein sequence ID" value="AET1Gv20079700.1"/>
    <property type="gene ID" value="AET1Gv20079700"/>
</dbReference>
<dbReference type="GO" id="GO:0003899">
    <property type="term" value="F:DNA-directed RNA polymerase activity"/>
    <property type="evidence" value="ECO:0007669"/>
    <property type="project" value="UniProtKB-EC"/>
</dbReference>
<dbReference type="Gramene" id="AET1Gv20079700.1">
    <property type="protein sequence ID" value="AET1Gv20079700.1"/>
    <property type="gene ID" value="AET1Gv20079700"/>
</dbReference>
<keyword evidence="7" id="KW-1185">Reference proteome</keyword>
<dbReference type="PANTHER" id="PTHR19376">
    <property type="entry name" value="DNA-DIRECTED RNA POLYMERASE"/>
    <property type="match status" value="1"/>
</dbReference>
<keyword evidence="5" id="KW-0804">Transcription</keyword>
<proteinExistence type="predicted"/>
<dbReference type="PANTHER" id="PTHR19376:SF36">
    <property type="entry name" value="DNA-DIRECTED RNA POLYMERASE IV SUBUNIT 1"/>
    <property type="match status" value="1"/>
</dbReference>